<protein>
    <recommendedName>
        <fullName evidence="3">Lipoprotein</fullName>
    </recommendedName>
</protein>
<dbReference type="KEGG" id="cbat:M666_13280"/>
<evidence type="ECO:0000313" key="1">
    <source>
        <dbReference type="EMBL" id="AIZ42462.1"/>
    </source>
</evidence>
<evidence type="ECO:0008006" key="3">
    <source>
        <dbReference type="Google" id="ProtNLM"/>
    </source>
</evidence>
<reference evidence="1 2" key="1">
    <citation type="journal article" date="2014" name="Environ. Microbiol.">
        <title>Contrasting genomic patterns and infection strategies of two co-existing Bacteroidetes podovirus genera.</title>
        <authorList>
            <person name="Holmfeldt K."/>
            <person name="Howard-Varona C."/>
            <person name="Solonenko N."/>
            <person name="Sullivan M.B."/>
        </authorList>
    </citation>
    <scope>NUCLEOTIDE SEQUENCE [LARGE SCALE GENOMIC DNA]</scope>
    <source>
        <strain evidence="1 2">18</strain>
    </source>
</reference>
<dbReference type="AlphaFoldDB" id="A0AAU8RG98"/>
<organism evidence="1 2">
    <name type="scientific">Cellulophaga baltica 18</name>
    <dbReference type="NCBI Taxonomy" id="1348584"/>
    <lineage>
        <taxon>Bacteria</taxon>
        <taxon>Pseudomonadati</taxon>
        <taxon>Bacteroidota</taxon>
        <taxon>Flavobacteriia</taxon>
        <taxon>Flavobacteriales</taxon>
        <taxon>Flavobacteriaceae</taxon>
        <taxon>Cellulophaga</taxon>
    </lineage>
</organism>
<gene>
    <name evidence="1" type="ORF">M666_13280</name>
</gene>
<sequence>MISCNNKPIEPFELSIADYNYSIAYSVLYKLSSEKLTITFRGELENEKDSVLYSTTELPKNKIRQLSNINIDSLNVMYSNNCIEDGDIKSFRFTKKGKSKSVSLQNYYHSELSPAIEIINGIVPEKFKMYYDKAELIKEMEDCGEFQIIKSWEEYNTEK</sequence>
<proteinExistence type="predicted"/>
<evidence type="ECO:0000313" key="2">
    <source>
        <dbReference type="Proteomes" id="UP000030786"/>
    </source>
</evidence>
<dbReference type="EMBL" id="CP009976">
    <property type="protein sequence ID" value="AIZ42462.1"/>
    <property type="molecule type" value="Genomic_DNA"/>
</dbReference>
<name>A0AAU8RG98_9FLAO</name>
<accession>A0AAU8RG98</accession>
<dbReference type="Proteomes" id="UP000030786">
    <property type="component" value="Chromosome"/>
</dbReference>